<keyword evidence="2" id="KW-1003">Cell membrane</keyword>
<dbReference type="Pfam" id="PF01810">
    <property type="entry name" value="LysE"/>
    <property type="match status" value="1"/>
</dbReference>
<evidence type="ECO:0000313" key="7">
    <source>
        <dbReference type="EMBL" id="PWK55976.1"/>
    </source>
</evidence>
<evidence type="ECO:0000256" key="6">
    <source>
        <dbReference type="SAM" id="Phobius"/>
    </source>
</evidence>
<feature type="transmembrane region" description="Helical" evidence="6">
    <location>
        <begin position="187"/>
        <end position="205"/>
    </location>
</feature>
<organism evidence="7 8">
    <name type="scientific">Silicimonas algicola</name>
    <dbReference type="NCBI Taxonomy" id="1826607"/>
    <lineage>
        <taxon>Bacteria</taxon>
        <taxon>Pseudomonadati</taxon>
        <taxon>Pseudomonadota</taxon>
        <taxon>Alphaproteobacteria</taxon>
        <taxon>Rhodobacterales</taxon>
        <taxon>Paracoccaceae</taxon>
    </lineage>
</organism>
<protein>
    <submittedName>
        <fullName evidence="7">Threonine/homoserine/homoserine lactone efflux protein</fullName>
    </submittedName>
</protein>
<dbReference type="PANTHER" id="PTHR30086">
    <property type="entry name" value="ARGININE EXPORTER PROTEIN ARGO"/>
    <property type="match status" value="1"/>
</dbReference>
<dbReference type="InterPro" id="IPR001123">
    <property type="entry name" value="LeuE-type"/>
</dbReference>
<evidence type="ECO:0000256" key="4">
    <source>
        <dbReference type="ARBA" id="ARBA00022989"/>
    </source>
</evidence>
<feature type="transmembrane region" description="Helical" evidence="6">
    <location>
        <begin position="130"/>
        <end position="154"/>
    </location>
</feature>
<reference evidence="7 8" key="1">
    <citation type="submission" date="2018-05" db="EMBL/GenBank/DDBJ databases">
        <title>Genomic Encyclopedia of Type Strains, Phase IV (KMG-IV): sequencing the most valuable type-strain genomes for metagenomic binning, comparative biology and taxonomic classification.</title>
        <authorList>
            <person name="Goeker M."/>
        </authorList>
    </citation>
    <scope>NUCLEOTIDE SEQUENCE [LARGE SCALE GENOMIC DNA]</scope>
    <source>
        <strain evidence="7 8">DSM 103371</strain>
    </source>
</reference>
<comment type="subcellular location">
    <subcellularLocation>
        <location evidence="1">Cell membrane</location>
        <topology evidence="1">Multi-pass membrane protein</topology>
    </subcellularLocation>
</comment>
<keyword evidence="8" id="KW-1185">Reference proteome</keyword>
<name>A0A316G7Q6_9RHOB</name>
<evidence type="ECO:0000256" key="5">
    <source>
        <dbReference type="ARBA" id="ARBA00023136"/>
    </source>
</evidence>
<dbReference type="OrthoDB" id="7659099at2"/>
<dbReference type="AlphaFoldDB" id="A0A316G7Q6"/>
<evidence type="ECO:0000256" key="1">
    <source>
        <dbReference type="ARBA" id="ARBA00004651"/>
    </source>
</evidence>
<evidence type="ECO:0000313" key="8">
    <source>
        <dbReference type="Proteomes" id="UP000245390"/>
    </source>
</evidence>
<proteinExistence type="predicted"/>
<feature type="transmembrane region" description="Helical" evidence="6">
    <location>
        <begin position="42"/>
        <end position="65"/>
    </location>
</feature>
<dbReference type="Proteomes" id="UP000245390">
    <property type="component" value="Unassembled WGS sequence"/>
</dbReference>
<evidence type="ECO:0000256" key="3">
    <source>
        <dbReference type="ARBA" id="ARBA00022692"/>
    </source>
</evidence>
<dbReference type="PANTHER" id="PTHR30086:SF20">
    <property type="entry name" value="ARGININE EXPORTER PROTEIN ARGO-RELATED"/>
    <property type="match status" value="1"/>
</dbReference>
<dbReference type="RefSeq" id="WP_109759421.1">
    <property type="nucleotide sequence ID" value="NZ_CP034588.1"/>
</dbReference>
<feature type="transmembrane region" description="Helical" evidence="6">
    <location>
        <begin position="13"/>
        <end position="35"/>
    </location>
</feature>
<keyword evidence="3 6" id="KW-0812">Transmembrane</keyword>
<accession>A0A316G7Q6</accession>
<dbReference type="GO" id="GO:0005886">
    <property type="term" value="C:plasma membrane"/>
    <property type="evidence" value="ECO:0007669"/>
    <property type="project" value="UniProtKB-SubCell"/>
</dbReference>
<evidence type="ECO:0000256" key="2">
    <source>
        <dbReference type="ARBA" id="ARBA00022475"/>
    </source>
</evidence>
<keyword evidence="4 6" id="KW-1133">Transmembrane helix</keyword>
<comment type="caution">
    <text evidence="7">The sequence shown here is derived from an EMBL/GenBank/DDBJ whole genome shotgun (WGS) entry which is preliminary data.</text>
</comment>
<keyword evidence="5 6" id="KW-0472">Membrane</keyword>
<sequence>MIGEWLPNLLTGWGVQLLGVLSPGPGVALILTVATTRGRAPALATCLGIALGAVLLALIAVLGLAALLADIAWAMTAVRFAGAAFLLWLAWKSFGRMMAPGELPAAKGTARADNSAAAGFAMQMTNPKAILYWIAAAAVAGLETAPLPILALFLGGAFVNSFAGHGAWAVALSSRPFLSLYAGARRWIEGVLGVFFAFAAFKLATARE</sequence>
<dbReference type="GO" id="GO:0015171">
    <property type="term" value="F:amino acid transmembrane transporter activity"/>
    <property type="evidence" value="ECO:0007669"/>
    <property type="project" value="TreeGrafter"/>
</dbReference>
<feature type="transmembrane region" description="Helical" evidence="6">
    <location>
        <begin position="71"/>
        <end position="91"/>
    </location>
</feature>
<dbReference type="EMBL" id="QGGV01000005">
    <property type="protein sequence ID" value="PWK55976.1"/>
    <property type="molecule type" value="Genomic_DNA"/>
</dbReference>
<gene>
    <name evidence="7" type="ORF">C8D95_10538</name>
</gene>
<dbReference type="KEGG" id="salo:EF888_18405"/>